<dbReference type="AlphaFoldDB" id="A0A0H5QLX3"/>
<dbReference type="EMBL" id="LN853826">
    <property type="protein sequence ID" value="CRY96762.1"/>
    <property type="molecule type" value="Genomic_DNA"/>
</dbReference>
<evidence type="ECO:0000313" key="2">
    <source>
        <dbReference type="EMBL" id="CRY96762.1"/>
    </source>
</evidence>
<sequence>MAERKQGNPLGVRFNEADLADINKAARLLGRTRNSLVVEGAKLFARLALSASNAVSADNAAPDPVLADLTSTAGDGQGGQGARRAGGKGRLKGETAKPARM</sequence>
<reference evidence="2" key="1">
    <citation type="submission" date="2015-06" db="EMBL/GenBank/DDBJ databases">
        <authorList>
            <person name="Joergensen T."/>
        </authorList>
    </citation>
    <scope>NUCLEOTIDE SEQUENCE</scope>
    <source>
        <strain evidence="2">RGFK1254</strain>
    </source>
</reference>
<accession>A0A0H5QLX3</accession>
<organism evidence="2">
    <name type="scientific">uncultured prokaryote</name>
    <dbReference type="NCBI Taxonomy" id="198431"/>
    <lineage>
        <taxon>unclassified sequences</taxon>
        <taxon>environmental samples</taxon>
    </lineage>
</organism>
<feature type="compositionally biased region" description="Basic and acidic residues" evidence="1">
    <location>
        <begin position="91"/>
        <end position="101"/>
    </location>
</feature>
<evidence type="ECO:0000256" key="1">
    <source>
        <dbReference type="SAM" id="MobiDB-lite"/>
    </source>
</evidence>
<proteinExistence type="predicted"/>
<protein>
    <submittedName>
        <fullName evidence="2">Uncharacterized protein</fullName>
    </submittedName>
</protein>
<feature type="region of interest" description="Disordered" evidence="1">
    <location>
        <begin position="66"/>
        <end position="101"/>
    </location>
</feature>
<name>A0A0H5QLX3_9ZZZZ</name>
<reference evidence="2" key="2">
    <citation type="submission" date="2015-07" db="EMBL/GenBank/DDBJ databases">
        <title>Plasmids, circular viruses and viroids from rat gut.</title>
        <authorList>
            <person name="Jorgensen T.J."/>
            <person name="Hansen M.A."/>
            <person name="Xu Z."/>
            <person name="Tabak M.A."/>
            <person name="Sorensen S.J."/>
            <person name="Hansen L.H."/>
        </authorList>
    </citation>
    <scope>NUCLEOTIDE SEQUENCE</scope>
    <source>
        <strain evidence="2">RGFK1254</strain>
    </source>
</reference>